<evidence type="ECO:0000313" key="1">
    <source>
        <dbReference type="EMBL" id="AOH85718.1"/>
    </source>
</evidence>
<reference evidence="1 2" key="1">
    <citation type="submission" date="2016-01" db="EMBL/GenBank/DDBJ databases">
        <title>Complete genome and mega plasmid sequence of Sphingomonas panacis DCY99 elicits systemic resistance in rice to Xanthomonas oryzae.</title>
        <authorList>
            <person name="Kim Y.J."/>
            <person name="Yang D.C."/>
            <person name="Sing P."/>
        </authorList>
    </citation>
    <scope>NUCLEOTIDE SEQUENCE [LARGE SCALE GENOMIC DNA]</scope>
    <source>
        <strain evidence="1 2">DCY99</strain>
    </source>
</reference>
<dbReference type="STRING" id="1560345.AWL63_19000"/>
<sequence length="655" mass="68314">MLSELLARNADLFATLEAREAAYTLLIAGTVDDPDSFNETGGKTGALGYYPILNVNGQTMYFPCQARLKAIALGGANAETLDALVAQVSDKLVTVDEAVTQADAAASNAAAKASLADEKATLAGQKAADAQAVVDAGAGILSSVPVVQAAKAVTETARDQAVAASNDVVDRVGNMRVVPFVSTQYSNMIVDEANNILALVERVTGRWKMALTPDSLVPSADDALAKAATALGLASGASTQATALTNQLGGLQMLLYENPTYSHIIVDAANNALAYIERATGRWKMALTPDSIIPGALSSAISSANIDERASGWLFPILDADGNILGGWRADGTFVAALSPLSRFPAGFGVDGVLSALAAGNMAIVSGRLFFLGDSLTAGAGGGGVNYPQTMATLLGLPWINTAVGGTQSGSIGVRGGGIAMNLTLASDLPADGSEVDVVAYSQEFSNNQSAQSWTGTFGGIPVILRRYSSPSPNEATTLKYTMRRQNASSGSTAIPAGTRFFADLFKANEKDTFYIQAGRNDPKTTRAQRIVLRDNILSMIDHFAHDRFGILPVANGAGEGKGTAGYDYIMDANRLILEAVGDHHFCDHRRYLASNDAQADAGLTPDATSAAQIASDTIPDNLRSDSIHGIGTYYQLTGQFAARFHRGRGWATGI</sequence>
<dbReference type="EMBL" id="CP014168">
    <property type="protein sequence ID" value="AOH85718.1"/>
    <property type="molecule type" value="Genomic_DNA"/>
</dbReference>
<organism evidence="1 2">
    <name type="scientific">Sphingomonas panacis</name>
    <dbReference type="NCBI Taxonomy" id="1560345"/>
    <lineage>
        <taxon>Bacteria</taxon>
        <taxon>Pseudomonadati</taxon>
        <taxon>Pseudomonadota</taxon>
        <taxon>Alphaproteobacteria</taxon>
        <taxon>Sphingomonadales</taxon>
        <taxon>Sphingomonadaceae</taxon>
        <taxon>Sphingomonas</taxon>
    </lineage>
</organism>
<dbReference type="SUPFAM" id="SSF52266">
    <property type="entry name" value="SGNH hydrolase"/>
    <property type="match status" value="1"/>
</dbReference>
<keyword evidence="2" id="KW-1185">Reference proteome</keyword>
<name>A0A1B3ZE56_9SPHN</name>
<proteinExistence type="predicted"/>
<dbReference type="Proteomes" id="UP000094256">
    <property type="component" value="Chromosome"/>
</dbReference>
<protein>
    <submittedName>
        <fullName evidence="1">Uncharacterized protein</fullName>
    </submittedName>
</protein>
<accession>A0A1B3ZE56</accession>
<gene>
    <name evidence="1" type="ORF">AWL63_19000</name>
</gene>
<evidence type="ECO:0000313" key="2">
    <source>
        <dbReference type="Proteomes" id="UP000094256"/>
    </source>
</evidence>
<dbReference type="AlphaFoldDB" id="A0A1B3ZE56"/>
<dbReference type="KEGG" id="span:AWL63_19000"/>